<feature type="compositionally biased region" description="Low complexity" evidence="3">
    <location>
        <begin position="206"/>
        <end position="220"/>
    </location>
</feature>
<feature type="region of interest" description="Disordered" evidence="3">
    <location>
        <begin position="411"/>
        <end position="495"/>
    </location>
</feature>
<feature type="coiled-coil region" evidence="2">
    <location>
        <begin position="69"/>
        <end position="99"/>
    </location>
</feature>
<evidence type="ECO:0000256" key="3">
    <source>
        <dbReference type="SAM" id="MobiDB-lite"/>
    </source>
</evidence>
<sequence length="495" mass="57335">MDRRKKPLNVTAASLVDLKAELFRKQEEFKKEKLLKDAGVPAKPKTTNKKPSIWIKQNTGVSDRAEKDVEQKIEEQQTLDQARQKLEEKAKLYEKMTKGDFPDEETEDLYLVDFTQKIINKRREVQDLCVSEAARRAAEKEEEEEERLSEMGLPPPQDPSEEWVDYVDSLGRSRRCMKKDLPNLLQMDNELQGKRMALRSPKYPTSPLSSSSCAASHLHPGTPPALTKPCLHFPRQGTEEKTLLSEDMRKELKRQQWEKEEEEALKQPIGPMHYEDIRDNEARQLGVGYFAFASDKAQRKKQMDTLEMLRDQTTDQRIKREHLKEKRKAVLEARLSKLRARKKLKEGDNLENGEEDIIGPAPAEPEAPRVLAESKKVEVLIQERKDTRPGVPHVREWDEGKEFTFGYWSKKQSELRDERDPEFAPPSDYFVGQKKASSFKSQSWNRPGSSYEEMGQDSTQNQRFPSMQTSNNSSQNPQPAYQSLDDMLSYYKQVT</sequence>
<feature type="region of interest" description="Disordered" evidence="3">
    <location>
        <begin position="253"/>
        <end position="273"/>
    </location>
</feature>
<feature type="compositionally biased region" description="Polar residues" evidence="3">
    <location>
        <begin position="456"/>
        <end position="481"/>
    </location>
</feature>
<accession>A0A8D0LBS3</accession>
<protein>
    <submittedName>
        <fullName evidence="5">Coiled-coil domain containing 174</fullName>
    </submittedName>
</protein>
<feature type="region of interest" description="Disordered" evidence="3">
    <location>
        <begin position="135"/>
        <end position="162"/>
    </location>
</feature>
<dbReference type="GO" id="GO:0005654">
    <property type="term" value="C:nucleoplasm"/>
    <property type="evidence" value="ECO:0007669"/>
    <property type="project" value="Ensembl"/>
</dbReference>
<dbReference type="OMA" id="PEMRPWD"/>
<proteinExistence type="predicted"/>
<evidence type="ECO:0000256" key="1">
    <source>
        <dbReference type="ARBA" id="ARBA00023054"/>
    </source>
</evidence>
<dbReference type="Pfam" id="PF25449">
    <property type="entry name" value="CCDC174_GRSR"/>
    <property type="match status" value="1"/>
</dbReference>
<dbReference type="GeneTree" id="ENSGT00440000033958"/>
<evidence type="ECO:0000313" key="6">
    <source>
        <dbReference type="Proteomes" id="UP000694392"/>
    </source>
</evidence>
<keyword evidence="6" id="KW-1185">Reference proteome</keyword>
<feature type="compositionally biased region" description="Basic and acidic residues" evidence="3">
    <location>
        <begin position="411"/>
        <end position="422"/>
    </location>
</feature>
<evidence type="ECO:0000313" key="5">
    <source>
        <dbReference type="Ensembl" id="ENSSPUP00000022251.1"/>
    </source>
</evidence>
<dbReference type="InterPro" id="IPR057464">
    <property type="entry name" value="CCDC174_GRSR"/>
</dbReference>
<dbReference type="AlphaFoldDB" id="A0A8D0LBS3"/>
<feature type="region of interest" description="Disordered" evidence="3">
    <location>
        <begin position="200"/>
        <end position="234"/>
    </location>
</feature>
<dbReference type="PANTHER" id="PTHR15885:SF1">
    <property type="entry name" value="COILED-COIL DOMAIN-CONTAINING PROTEIN 174"/>
    <property type="match status" value="1"/>
</dbReference>
<organism evidence="5 6">
    <name type="scientific">Sphenodon punctatus</name>
    <name type="common">Tuatara</name>
    <name type="synonym">Hatteria punctata</name>
    <dbReference type="NCBI Taxonomy" id="8508"/>
    <lineage>
        <taxon>Eukaryota</taxon>
        <taxon>Metazoa</taxon>
        <taxon>Chordata</taxon>
        <taxon>Craniata</taxon>
        <taxon>Vertebrata</taxon>
        <taxon>Euteleostomi</taxon>
        <taxon>Lepidosauria</taxon>
        <taxon>Sphenodontia</taxon>
        <taxon>Sphenodontidae</taxon>
        <taxon>Sphenodon</taxon>
    </lineage>
</organism>
<dbReference type="PANTHER" id="PTHR15885">
    <property type="entry name" value="COILED-COIL DOMAIN-CONTAINING PROTEIN 174"/>
    <property type="match status" value="1"/>
</dbReference>
<reference evidence="5" key="2">
    <citation type="submission" date="2025-09" db="UniProtKB">
        <authorList>
            <consortium name="Ensembl"/>
        </authorList>
    </citation>
    <scope>IDENTIFICATION</scope>
</reference>
<evidence type="ECO:0000256" key="2">
    <source>
        <dbReference type="SAM" id="Coils"/>
    </source>
</evidence>
<feature type="domain" description="CCDC174 alpha/beta GRSR" evidence="4">
    <location>
        <begin position="163"/>
        <end position="192"/>
    </location>
</feature>
<dbReference type="Proteomes" id="UP000694392">
    <property type="component" value="Unplaced"/>
</dbReference>
<evidence type="ECO:0000259" key="4">
    <source>
        <dbReference type="Pfam" id="PF25449"/>
    </source>
</evidence>
<keyword evidence="1 2" id="KW-0175">Coiled coil</keyword>
<reference evidence="5" key="1">
    <citation type="submission" date="2025-08" db="UniProtKB">
        <authorList>
            <consortium name="Ensembl"/>
        </authorList>
    </citation>
    <scope>IDENTIFICATION</scope>
</reference>
<dbReference type="Pfam" id="PF13300">
    <property type="entry name" value="DUF4078"/>
    <property type="match status" value="1"/>
</dbReference>
<feature type="compositionally biased region" description="Polar residues" evidence="3">
    <location>
        <begin position="435"/>
        <end position="448"/>
    </location>
</feature>
<gene>
    <name evidence="5" type="primary">CCDC174</name>
</gene>
<dbReference type="Ensembl" id="ENSSPUT00000023713.1">
    <property type="protein sequence ID" value="ENSSPUP00000022251.1"/>
    <property type="gene ID" value="ENSSPUG00000017085.1"/>
</dbReference>
<dbReference type="InterPro" id="IPR025066">
    <property type="entry name" value="CCDC174-like"/>
</dbReference>
<feature type="region of interest" description="Disordered" evidence="3">
    <location>
        <begin position="345"/>
        <end position="370"/>
    </location>
</feature>
<name>A0A8D0LBS3_SPHPU</name>